<feature type="active site" evidence="4">
    <location>
        <position position="48"/>
    </location>
</feature>
<dbReference type="EC" id="3.1.1.61" evidence="2"/>
<evidence type="ECO:0000259" key="5">
    <source>
        <dbReference type="PROSITE" id="PS50122"/>
    </source>
</evidence>
<proteinExistence type="predicted"/>
<keyword evidence="7" id="KW-1185">Reference proteome</keyword>
<dbReference type="SUPFAM" id="SSF52738">
    <property type="entry name" value="Methylesterase CheB, C-terminal domain"/>
    <property type="match status" value="1"/>
</dbReference>
<protein>
    <recommendedName>
        <fullName evidence="2">protein-glutamate methylesterase</fullName>
        <ecNumber evidence="2">3.1.1.61</ecNumber>
    </recommendedName>
</protein>
<comment type="catalytic activity">
    <reaction evidence="3">
        <text>[protein]-L-glutamate 5-O-methyl ester + H2O = L-glutamyl-[protein] + methanol + H(+)</text>
        <dbReference type="Rhea" id="RHEA:23236"/>
        <dbReference type="Rhea" id="RHEA-COMP:10208"/>
        <dbReference type="Rhea" id="RHEA-COMP:10311"/>
        <dbReference type="ChEBI" id="CHEBI:15377"/>
        <dbReference type="ChEBI" id="CHEBI:15378"/>
        <dbReference type="ChEBI" id="CHEBI:17790"/>
        <dbReference type="ChEBI" id="CHEBI:29973"/>
        <dbReference type="ChEBI" id="CHEBI:82795"/>
        <dbReference type="EC" id="3.1.1.61"/>
    </reaction>
</comment>
<dbReference type="EMBL" id="JAFKCZ010000007">
    <property type="protein sequence ID" value="MBN7797143.1"/>
    <property type="molecule type" value="Genomic_DNA"/>
</dbReference>
<dbReference type="GO" id="GO:0006935">
    <property type="term" value="P:chemotaxis"/>
    <property type="evidence" value="ECO:0007669"/>
    <property type="project" value="UniProtKB-UniRule"/>
</dbReference>
<comment type="caution">
    <text evidence="6">The sequence shown here is derived from an EMBL/GenBank/DDBJ whole genome shotgun (WGS) entry which is preliminary data.</text>
</comment>
<evidence type="ECO:0000313" key="7">
    <source>
        <dbReference type="Proteomes" id="UP000664303"/>
    </source>
</evidence>
<sequence length="197" mass="21190">MASGAGRDWKGVQAVWLLAGSAGATAAVHRFLGGFRRCPPVAFIYAQHYDPARQDQLRHLVDDNKLFHMELIEGRHQMAPGTVLIVPPHRRIRFCGGLDIAAESAPWEGHHTPDIDELEVMLAAAGLPSIGVVLFSGMGSDGAGSLDVLDASGCRIWVQDPDTASCRGMPRAALDTGLVHRQGGPELLAYTLEQLYS</sequence>
<keyword evidence="4" id="KW-0145">Chemotaxis</keyword>
<dbReference type="GO" id="GO:0008984">
    <property type="term" value="F:protein-glutamate methylesterase activity"/>
    <property type="evidence" value="ECO:0007669"/>
    <property type="project" value="UniProtKB-EC"/>
</dbReference>
<dbReference type="PANTHER" id="PTHR42872:SF6">
    <property type="entry name" value="PROTEIN-GLUTAMATE METHYLESTERASE_PROTEIN-GLUTAMINE GLUTAMINASE"/>
    <property type="match status" value="1"/>
</dbReference>
<evidence type="ECO:0000256" key="2">
    <source>
        <dbReference type="ARBA" id="ARBA00039140"/>
    </source>
</evidence>
<dbReference type="InterPro" id="IPR035909">
    <property type="entry name" value="CheB_C"/>
</dbReference>
<feature type="active site" evidence="4">
    <location>
        <position position="141"/>
    </location>
</feature>
<dbReference type="RefSeq" id="WP_206560588.1">
    <property type="nucleotide sequence ID" value="NZ_JAFKCZ010000007.1"/>
</dbReference>
<keyword evidence="1 4" id="KW-0378">Hydrolase</keyword>
<dbReference type="AlphaFoldDB" id="A0A939DFG8"/>
<accession>A0A939DFG8</accession>
<dbReference type="GO" id="GO:0005737">
    <property type="term" value="C:cytoplasm"/>
    <property type="evidence" value="ECO:0007669"/>
    <property type="project" value="InterPro"/>
</dbReference>
<feature type="domain" description="CheB-type methylesterase" evidence="5">
    <location>
        <begin position="18"/>
        <end position="180"/>
    </location>
</feature>
<dbReference type="GO" id="GO:0000156">
    <property type="term" value="F:phosphorelay response regulator activity"/>
    <property type="evidence" value="ECO:0007669"/>
    <property type="project" value="InterPro"/>
</dbReference>
<evidence type="ECO:0000256" key="3">
    <source>
        <dbReference type="ARBA" id="ARBA00048267"/>
    </source>
</evidence>
<evidence type="ECO:0000256" key="4">
    <source>
        <dbReference type="PROSITE-ProRule" id="PRU00050"/>
    </source>
</evidence>
<dbReference type="Gene3D" id="3.40.50.180">
    <property type="entry name" value="Methylesterase CheB, C-terminal domain"/>
    <property type="match status" value="1"/>
</dbReference>
<name>A0A939DFG8_9GAMM</name>
<evidence type="ECO:0000256" key="1">
    <source>
        <dbReference type="ARBA" id="ARBA00022801"/>
    </source>
</evidence>
<organism evidence="6 7">
    <name type="scientific">Parahaliea mediterranea</name>
    <dbReference type="NCBI Taxonomy" id="651086"/>
    <lineage>
        <taxon>Bacteria</taxon>
        <taxon>Pseudomonadati</taxon>
        <taxon>Pseudomonadota</taxon>
        <taxon>Gammaproteobacteria</taxon>
        <taxon>Cellvibrionales</taxon>
        <taxon>Halieaceae</taxon>
        <taxon>Parahaliea</taxon>
    </lineage>
</organism>
<dbReference type="Proteomes" id="UP000664303">
    <property type="component" value="Unassembled WGS sequence"/>
</dbReference>
<feature type="active site" evidence="4">
    <location>
        <position position="21"/>
    </location>
</feature>
<reference evidence="6" key="1">
    <citation type="submission" date="2021-02" db="EMBL/GenBank/DDBJ databases">
        <title>PHA producing bacteria isolated from coastal sediment in Guangdong, Shenzhen.</title>
        <authorList>
            <person name="Zheng W."/>
            <person name="Yu S."/>
            <person name="Huang Y."/>
        </authorList>
    </citation>
    <scope>NUCLEOTIDE SEQUENCE</scope>
    <source>
        <strain evidence="6">TN14-10</strain>
    </source>
</reference>
<dbReference type="InterPro" id="IPR000673">
    <property type="entry name" value="Sig_transdc_resp-reg_Me-estase"/>
</dbReference>
<gene>
    <name evidence="6" type="ORF">JYP50_11100</name>
</gene>
<dbReference type="PANTHER" id="PTHR42872">
    <property type="entry name" value="PROTEIN-GLUTAMATE METHYLESTERASE/PROTEIN-GLUTAMINE GLUTAMINASE"/>
    <property type="match status" value="1"/>
</dbReference>
<dbReference type="Pfam" id="PF01339">
    <property type="entry name" value="CheB_methylest"/>
    <property type="match status" value="1"/>
</dbReference>
<evidence type="ECO:0000313" key="6">
    <source>
        <dbReference type="EMBL" id="MBN7797143.1"/>
    </source>
</evidence>
<dbReference type="PROSITE" id="PS50122">
    <property type="entry name" value="CHEB"/>
    <property type="match status" value="1"/>
</dbReference>